<evidence type="ECO:0000259" key="1">
    <source>
        <dbReference type="Pfam" id="PF20179"/>
    </source>
</evidence>
<dbReference type="EMBL" id="JAANIT010002188">
    <property type="protein sequence ID" value="KAG1537221.1"/>
    <property type="molecule type" value="Genomic_DNA"/>
</dbReference>
<evidence type="ECO:0000313" key="3">
    <source>
        <dbReference type="Proteomes" id="UP000717996"/>
    </source>
</evidence>
<dbReference type="PANTHER" id="PTHR28069">
    <property type="entry name" value="GH20023P"/>
    <property type="match status" value="1"/>
</dbReference>
<protein>
    <recommendedName>
        <fullName evidence="1">Mitochondrial splicing suppressor 51-like C-terminal domain-containing protein</fullName>
    </recommendedName>
</protein>
<gene>
    <name evidence="2" type="ORF">G6F51_010502</name>
</gene>
<proteinExistence type="predicted"/>
<dbReference type="Proteomes" id="UP000717996">
    <property type="component" value="Unassembled WGS sequence"/>
</dbReference>
<comment type="caution">
    <text evidence="2">The sequence shown here is derived from an EMBL/GenBank/DDBJ whole genome shotgun (WGS) entry which is preliminary data.</text>
</comment>
<accession>A0A9P6Y1D3</accession>
<feature type="domain" description="Mitochondrial splicing suppressor 51-like C-terminal" evidence="1">
    <location>
        <begin position="2"/>
        <end position="69"/>
    </location>
</feature>
<evidence type="ECO:0000313" key="2">
    <source>
        <dbReference type="EMBL" id="KAG1537221.1"/>
    </source>
</evidence>
<name>A0A9P6Y1D3_RHIOR</name>
<dbReference type="AlphaFoldDB" id="A0A9P6Y1D3"/>
<reference evidence="2" key="1">
    <citation type="journal article" date="2020" name="Microb. Genom.">
        <title>Genetic diversity of clinical and environmental Mucorales isolates obtained from an investigation of mucormycosis cases among solid organ transplant recipients.</title>
        <authorList>
            <person name="Nguyen M.H."/>
            <person name="Kaul D."/>
            <person name="Muto C."/>
            <person name="Cheng S.J."/>
            <person name="Richter R.A."/>
            <person name="Bruno V.M."/>
            <person name="Liu G."/>
            <person name="Beyhan S."/>
            <person name="Sundermann A.J."/>
            <person name="Mounaud S."/>
            <person name="Pasculle A.W."/>
            <person name="Nierman W.C."/>
            <person name="Driscoll E."/>
            <person name="Cumbie R."/>
            <person name="Clancy C.J."/>
            <person name="Dupont C.L."/>
        </authorList>
    </citation>
    <scope>NUCLEOTIDE SEQUENCE</scope>
    <source>
        <strain evidence="2">GL16</strain>
    </source>
</reference>
<sequence>MFSPGIGQFKEGWKPSIEKLLETKCPIFITGYDESDMDSDIKAVEQDYQFDWILKPTVNEYRSLKRDVNLMDVRQTILANYGIWGIRGKRYDVVHDPEANE</sequence>
<dbReference type="InterPro" id="IPR046824">
    <property type="entry name" value="Mss51-like_C"/>
</dbReference>
<dbReference type="PANTHER" id="PTHR28069:SF1">
    <property type="entry name" value="PROTEIN MSS51, MITOCHONDRIAL"/>
    <property type="match status" value="1"/>
</dbReference>
<dbReference type="Pfam" id="PF20179">
    <property type="entry name" value="MSS51_C"/>
    <property type="match status" value="1"/>
</dbReference>
<organism evidence="2 3">
    <name type="scientific">Rhizopus oryzae</name>
    <name type="common">Mucormycosis agent</name>
    <name type="synonym">Rhizopus arrhizus var. delemar</name>
    <dbReference type="NCBI Taxonomy" id="64495"/>
    <lineage>
        <taxon>Eukaryota</taxon>
        <taxon>Fungi</taxon>
        <taxon>Fungi incertae sedis</taxon>
        <taxon>Mucoromycota</taxon>
        <taxon>Mucoromycotina</taxon>
        <taxon>Mucoromycetes</taxon>
        <taxon>Mucorales</taxon>
        <taxon>Mucorineae</taxon>
        <taxon>Rhizopodaceae</taxon>
        <taxon>Rhizopus</taxon>
    </lineage>
</organism>